<evidence type="ECO:0000256" key="8">
    <source>
        <dbReference type="ARBA" id="ARBA00022989"/>
    </source>
</evidence>
<evidence type="ECO:0000256" key="11">
    <source>
        <dbReference type="ARBA" id="ARBA00025198"/>
    </source>
</evidence>
<feature type="coiled-coil region" evidence="12">
    <location>
        <begin position="30"/>
        <end position="115"/>
    </location>
</feature>
<gene>
    <name evidence="14" type="ORF">METZ01_LOCUS51848</name>
</gene>
<accession>A0A381S6A7</accession>
<dbReference type="InterPro" id="IPR002146">
    <property type="entry name" value="ATP_synth_b/b'su_bac/chlpt"/>
</dbReference>
<keyword evidence="12" id="KW-0175">Coiled coil</keyword>
<evidence type="ECO:0000256" key="7">
    <source>
        <dbReference type="ARBA" id="ARBA00022781"/>
    </source>
</evidence>
<evidence type="ECO:0000256" key="1">
    <source>
        <dbReference type="ARBA" id="ARBA00004167"/>
    </source>
</evidence>
<keyword evidence="5" id="KW-0138">CF(0)</keyword>
<evidence type="ECO:0000256" key="10">
    <source>
        <dbReference type="ARBA" id="ARBA00023136"/>
    </source>
</evidence>
<organism evidence="14">
    <name type="scientific">marine metagenome</name>
    <dbReference type="NCBI Taxonomy" id="408172"/>
    <lineage>
        <taxon>unclassified sequences</taxon>
        <taxon>metagenomes</taxon>
        <taxon>ecological metagenomes</taxon>
    </lineage>
</organism>
<dbReference type="EMBL" id="UINC01002657">
    <property type="protein sequence ID" value="SUZ98994.1"/>
    <property type="molecule type" value="Genomic_DNA"/>
</dbReference>
<reference evidence="14" key="1">
    <citation type="submission" date="2018-05" db="EMBL/GenBank/DDBJ databases">
        <authorList>
            <person name="Lanie J.A."/>
            <person name="Ng W.-L."/>
            <person name="Kazmierczak K.M."/>
            <person name="Andrzejewski T.M."/>
            <person name="Davidsen T.M."/>
            <person name="Wayne K.J."/>
            <person name="Tettelin H."/>
            <person name="Glass J.I."/>
            <person name="Rusch D."/>
            <person name="Podicherti R."/>
            <person name="Tsui H.-C.T."/>
            <person name="Winkler M.E."/>
        </authorList>
    </citation>
    <scope>NUCLEOTIDE SEQUENCE</scope>
</reference>
<evidence type="ECO:0000256" key="9">
    <source>
        <dbReference type="ARBA" id="ARBA00023065"/>
    </source>
</evidence>
<name>A0A381S6A7_9ZZZZ</name>
<sequence length="165" mass="19180">MNIDATFWVAVSFLIFIGIIFYFKVPQKVDRSLNESIDKIKQDLDNAEKLKDEAKNVLSEYENKLSKSKKEINLLIQKAKNEAEKNIIKTNEEFHKVVENRKKIAEEKIRQMKTQAIKDVKNSSITIAIQVAEKIIKNSIDKKKLDKIYLTSVEEAKKILRNKTI</sequence>
<evidence type="ECO:0008006" key="15">
    <source>
        <dbReference type="Google" id="ProtNLM"/>
    </source>
</evidence>
<keyword evidence="10 13" id="KW-0472">Membrane</keyword>
<evidence type="ECO:0000256" key="5">
    <source>
        <dbReference type="ARBA" id="ARBA00022547"/>
    </source>
</evidence>
<evidence type="ECO:0000256" key="13">
    <source>
        <dbReference type="SAM" id="Phobius"/>
    </source>
</evidence>
<proteinExistence type="inferred from homology"/>
<dbReference type="AlphaFoldDB" id="A0A381S6A7"/>
<comment type="function">
    <text evidence="11">F(1)F(0) ATP synthase produces ATP from ADP in the presence of a proton or sodium gradient. F-type ATPases consist of two structural domains, F(1) containing the extramembraneous catalytic core and F(0) containing the membrane proton channel, linked together by a central stalk and a peripheral stalk. During catalysis, ATP synthesis in the catalytic domain of F(1) is coupled via a rotary mechanism of the central stalk subunits to proton translocation.</text>
</comment>
<keyword evidence="7" id="KW-0375">Hydrogen ion transport</keyword>
<evidence type="ECO:0000256" key="2">
    <source>
        <dbReference type="ARBA" id="ARBA00004308"/>
    </source>
</evidence>
<keyword evidence="6 13" id="KW-0812">Transmembrane</keyword>
<dbReference type="HAMAP" id="MF_01398">
    <property type="entry name" value="ATP_synth_b_bprime"/>
    <property type="match status" value="1"/>
</dbReference>
<dbReference type="GO" id="GO:0012505">
    <property type="term" value="C:endomembrane system"/>
    <property type="evidence" value="ECO:0007669"/>
    <property type="project" value="UniProtKB-SubCell"/>
</dbReference>
<comment type="subcellular location">
    <subcellularLocation>
        <location evidence="2">Endomembrane system</location>
    </subcellularLocation>
    <subcellularLocation>
        <location evidence="1">Membrane</location>
        <topology evidence="1">Single-pass membrane protein</topology>
    </subcellularLocation>
</comment>
<dbReference type="GO" id="GO:0046961">
    <property type="term" value="F:proton-transporting ATPase activity, rotational mechanism"/>
    <property type="evidence" value="ECO:0007669"/>
    <property type="project" value="TreeGrafter"/>
</dbReference>
<protein>
    <recommendedName>
        <fullName evidence="15">ATP synthase YMF19-like N-terminal domain-containing protein</fullName>
    </recommendedName>
</protein>
<feature type="transmembrane region" description="Helical" evidence="13">
    <location>
        <begin position="6"/>
        <end position="23"/>
    </location>
</feature>
<dbReference type="GO" id="GO:0045259">
    <property type="term" value="C:proton-transporting ATP synthase complex"/>
    <property type="evidence" value="ECO:0007669"/>
    <property type="project" value="UniProtKB-KW"/>
</dbReference>
<dbReference type="PANTHER" id="PTHR33445">
    <property type="entry name" value="ATP SYNTHASE SUBUNIT B', CHLOROPLASTIC"/>
    <property type="match status" value="1"/>
</dbReference>
<dbReference type="CDD" id="cd06503">
    <property type="entry name" value="ATP-synt_Fo_b"/>
    <property type="match status" value="1"/>
</dbReference>
<evidence type="ECO:0000256" key="3">
    <source>
        <dbReference type="ARBA" id="ARBA00005513"/>
    </source>
</evidence>
<comment type="similarity">
    <text evidence="3">Belongs to the ATPase B chain family.</text>
</comment>
<evidence type="ECO:0000256" key="12">
    <source>
        <dbReference type="SAM" id="Coils"/>
    </source>
</evidence>
<dbReference type="GO" id="GO:0015986">
    <property type="term" value="P:proton motive force-driven ATP synthesis"/>
    <property type="evidence" value="ECO:0007669"/>
    <property type="project" value="InterPro"/>
</dbReference>
<dbReference type="PANTHER" id="PTHR33445:SF1">
    <property type="entry name" value="ATP SYNTHASE SUBUNIT B"/>
    <property type="match status" value="1"/>
</dbReference>
<keyword evidence="4" id="KW-0813">Transport</keyword>
<evidence type="ECO:0000256" key="4">
    <source>
        <dbReference type="ARBA" id="ARBA00022448"/>
    </source>
</evidence>
<keyword evidence="9" id="KW-0406">Ion transport</keyword>
<keyword evidence="8 13" id="KW-1133">Transmembrane helix</keyword>
<evidence type="ECO:0000313" key="14">
    <source>
        <dbReference type="EMBL" id="SUZ98994.1"/>
    </source>
</evidence>
<evidence type="ECO:0000256" key="6">
    <source>
        <dbReference type="ARBA" id="ARBA00022692"/>
    </source>
</evidence>
<dbReference type="Pfam" id="PF00430">
    <property type="entry name" value="ATP-synt_B"/>
    <property type="match status" value="1"/>
</dbReference>
<dbReference type="InterPro" id="IPR050059">
    <property type="entry name" value="ATP_synthase_B_chain"/>
</dbReference>